<dbReference type="InterPro" id="IPR000709">
    <property type="entry name" value="Leu_Ile_Val-bd"/>
</dbReference>
<dbReference type="AlphaFoldDB" id="A0A6A0BFI5"/>
<keyword evidence="4" id="KW-0029">Amino-acid transport</keyword>
<organism evidence="7 8">
    <name type="scientific">Pseudolactococcus hodotermopsidis</name>
    <dbReference type="NCBI Taxonomy" id="2709157"/>
    <lineage>
        <taxon>Bacteria</taxon>
        <taxon>Bacillati</taxon>
        <taxon>Bacillota</taxon>
        <taxon>Bacilli</taxon>
        <taxon>Lactobacillales</taxon>
        <taxon>Streptococcaceae</taxon>
        <taxon>Pseudolactococcus</taxon>
    </lineage>
</organism>
<comment type="similarity">
    <text evidence="1">Belongs to the leucine-binding protein family.</text>
</comment>
<dbReference type="SUPFAM" id="SSF53822">
    <property type="entry name" value="Periplasmic binding protein-like I"/>
    <property type="match status" value="1"/>
</dbReference>
<dbReference type="PANTHER" id="PTHR30483:SF6">
    <property type="entry name" value="PERIPLASMIC BINDING PROTEIN OF ABC TRANSPORTER FOR NATURAL AMINO ACIDS"/>
    <property type="match status" value="1"/>
</dbReference>
<dbReference type="PANTHER" id="PTHR30483">
    <property type="entry name" value="LEUCINE-SPECIFIC-BINDING PROTEIN"/>
    <property type="match status" value="1"/>
</dbReference>
<reference evidence="7 8" key="1">
    <citation type="submission" date="2020-02" db="EMBL/GenBank/DDBJ databases">
        <title>Draft genome sequence of Lactococcus sp. Hs30E4-3.</title>
        <authorList>
            <person name="Noda S."/>
            <person name="Yuki M."/>
            <person name="Ohkuma M."/>
        </authorList>
    </citation>
    <scope>NUCLEOTIDE SEQUENCE [LARGE SCALE GENOMIC DNA]</scope>
    <source>
        <strain evidence="7 8">Hs30E4-3</strain>
    </source>
</reference>
<sequence length="395" mass="41245">MKLKSFGLLAVAGLAALSLAACGAAPGGGATSSTKGNEIGKTFKIGYDLELSGGAAAYGHATEDGANLAVKEINAAGGIDGKQIKVISKDNKSDGAEAATVVSNLVNNDKVVAIVGSATSGAVKAMTPNATKAGVPIMTPPGTDDALTVNNGKVNEYVFRTTFQDSYQGKVLASYATTDLKAAKVVLYYDNSSDYAKGIAKSFKETYKGEIVDEVPFQTGDKDFQAALSKIKDKDFDAIVMPGYYAETGLITKQARELGIEQPILGGDGFADPTFVQLAGNAAATNVYYVSGYSDKAPASDRAPEFVKAYKAEYKKDPSMFDALAYDAVYMIKDAAEAGKVKNSVELAKALAKIKDFDGVTGEITVDKDHNPVKSAIVVKLVDGKEDSATIVKPD</sequence>
<feature type="chain" id="PRO_5038452497" evidence="5">
    <location>
        <begin position="21"/>
        <end position="395"/>
    </location>
</feature>
<dbReference type="GO" id="GO:0006865">
    <property type="term" value="P:amino acid transport"/>
    <property type="evidence" value="ECO:0007669"/>
    <property type="project" value="UniProtKB-KW"/>
</dbReference>
<dbReference type="InterPro" id="IPR051010">
    <property type="entry name" value="BCAA_transport"/>
</dbReference>
<evidence type="ECO:0000256" key="4">
    <source>
        <dbReference type="ARBA" id="ARBA00022970"/>
    </source>
</evidence>
<comment type="caution">
    <text evidence="7">The sequence shown here is derived from an EMBL/GenBank/DDBJ whole genome shotgun (WGS) entry which is preliminary data.</text>
</comment>
<evidence type="ECO:0000256" key="2">
    <source>
        <dbReference type="ARBA" id="ARBA00022448"/>
    </source>
</evidence>
<keyword evidence="2" id="KW-0813">Transport</keyword>
<dbReference type="RefSeq" id="WP_172209924.1">
    <property type="nucleotide sequence ID" value="NZ_BLLI01000111.1"/>
</dbReference>
<evidence type="ECO:0000313" key="8">
    <source>
        <dbReference type="Proteomes" id="UP000480303"/>
    </source>
</evidence>
<name>A0A6A0BFI5_9LACT</name>
<evidence type="ECO:0000256" key="3">
    <source>
        <dbReference type="ARBA" id="ARBA00022729"/>
    </source>
</evidence>
<feature type="domain" description="Leucine-binding protein" evidence="6">
    <location>
        <begin position="43"/>
        <end position="384"/>
    </location>
</feature>
<dbReference type="PRINTS" id="PR00337">
    <property type="entry name" value="LEUILEVALBP"/>
</dbReference>
<gene>
    <name evidence="7" type="primary">livK_2</name>
    <name evidence="7" type="ORF">Hs30E_20380</name>
</gene>
<evidence type="ECO:0000313" key="7">
    <source>
        <dbReference type="EMBL" id="GFH43526.1"/>
    </source>
</evidence>
<dbReference type="Gene3D" id="3.40.50.2300">
    <property type="match status" value="2"/>
</dbReference>
<keyword evidence="3 5" id="KW-0732">Signal</keyword>
<protein>
    <submittedName>
        <fullName evidence="7">Branched-chain amino acid ABC transporter substrate-binding protein</fullName>
    </submittedName>
</protein>
<feature type="signal peptide" evidence="5">
    <location>
        <begin position="1"/>
        <end position="20"/>
    </location>
</feature>
<evidence type="ECO:0000256" key="5">
    <source>
        <dbReference type="SAM" id="SignalP"/>
    </source>
</evidence>
<dbReference type="CDD" id="cd06347">
    <property type="entry name" value="PBP1_ABC_LivK_ligand_binding-like"/>
    <property type="match status" value="1"/>
</dbReference>
<dbReference type="InterPro" id="IPR028082">
    <property type="entry name" value="Peripla_BP_I"/>
</dbReference>
<evidence type="ECO:0000259" key="6">
    <source>
        <dbReference type="Pfam" id="PF13458"/>
    </source>
</evidence>
<keyword evidence="8" id="KW-1185">Reference proteome</keyword>
<dbReference type="Pfam" id="PF13458">
    <property type="entry name" value="Peripla_BP_6"/>
    <property type="match status" value="1"/>
</dbReference>
<evidence type="ECO:0000256" key="1">
    <source>
        <dbReference type="ARBA" id="ARBA00010062"/>
    </source>
</evidence>
<dbReference type="InterPro" id="IPR028081">
    <property type="entry name" value="Leu-bd"/>
</dbReference>
<dbReference type="EMBL" id="BLLI01000111">
    <property type="protein sequence ID" value="GFH43526.1"/>
    <property type="molecule type" value="Genomic_DNA"/>
</dbReference>
<dbReference type="Proteomes" id="UP000480303">
    <property type="component" value="Unassembled WGS sequence"/>
</dbReference>
<proteinExistence type="inferred from homology"/>
<dbReference type="PROSITE" id="PS51257">
    <property type="entry name" value="PROKAR_LIPOPROTEIN"/>
    <property type="match status" value="1"/>
</dbReference>
<accession>A0A6A0BFI5</accession>